<evidence type="ECO:0000313" key="4">
    <source>
        <dbReference type="Proteomes" id="UP000574133"/>
    </source>
</evidence>
<gene>
    <name evidence="3" type="ORF">H4Q31_07215</name>
</gene>
<feature type="signal peptide" evidence="2">
    <location>
        <begin position="1"/>
        <end position="25"/>
    </location>
</feature>
<accession>A0A841T702</accession>
<keyword evidence="4" id="KW-1185">Reference proteome</keyword>
<organism evidence="3 4">
    <name type="scientific">Cohnella lubricantis</name>
    <dbReference type="NCBI Taxonomy" id="2163172"/>
    <lineage>
        <taxon>Bacteria</taxon>
        <taxon>Bacillati</taxon>
        <taxon>Bacillota</taxon>
        <taxon>Bacilli</taxon>
        <taxon>Bacillales</taxon>
        <taxon>Paenibacillaceae</taxon>
        <taxon>Cohnella</taxon>
    </lineage>
</organism>
<dbReference type="Proteomes" id="UP000574133">
    <property type="component" value="Unassembled WGS sequence"/>
</dbReference>
<evidence type="ECO:0000256" key="2">
    <source>
        <dbReference type="SAM" id="SignalP"/>
    </source>
</evidence>
<protein>
    <submittedName>
        <fullName evidence="3">Uncharacterized protein</fullName>
    </submittedName>
</protein>
<dbReference type="PROSITE" id="PS51257">
    <property type="entry name" value="PROKAR_LIPOPROTEIN"/>
    <property type="match status" value="1"/>
</dbReference>
<proteinExistence type="predicted"/>
<feature type="region of interest" description="Disordered" evidence="1">
    <location>
        <begin position="28"/>
        <end position="96"/>
    </location>
</feature>
<feature type="compositionally biased region" description="Polar residues" evidence="1">
    <location>
        <begin position="76"/>
        <end position="86"/>
    </location>
</feature>
<keyword evidence="2" id="KW-0732">Signal</keyword>
<reference evidence="3 4" key="1">
    <citation type="submission" date="2020-08" db="EMBL/GenBank/DDBJ databases">
        <title>Cohnella phylogeny.</title>
        <authorList>
            <person name="Dunlap C."/>
        </authorList>
    </citation>
    <scope>NUCLEOTIDE SEQUENCE [LARGE SCALE GENOMIC DNA]</scope>
    <source>
        <strain evidence="3 4">DSM 103658</strain>
    </source>
</reference>
<feature type="chain" id="PRO_5032297938" evidence="2">
    <location>
        <begin position="26"/>
        <end position="146"/>
    </location>
</feature>
<feature type="compositionally biased region" description="Low complexity" evidence="1">
    <location>
        <begin position="28"/>
        <end position="65"/>
    </location>
</feature>
<dbReference type="EMBL" id="JACJVN010000027">
    <property type="protein sequence ID" value="MBB6677114.1"/>
    <property type="molecule type" value="Genomic_DNA"/>
</dbReference>
<comment type="caution">
    <text evidence="3">The sequence shown here is derived from an EMBL/GenBank/DDBJ whole genome shotgun (WGS) entry which is preliminary data.</text>
</comment>
<dbReference type="RefSeq" id="WP_185178400.1">
    <property type="nucleotide sequence ID" value="NZ_CBCSEP010000001.1"/>
</dbReference>
<evidence type="ECO:0000256" key="1">
    <source>
        <dbReference type="SAM" id="MobiDB-lite"/>
    </source>
</evidence>
<evidence type="ECO:0000313" key="3">
    <source>
        <dbReference type="EMBL" id="MBB6677114.1"/>
    </source>
</evidence>
<dbReference type="AlphaFoldDB" id="A0A841T702"/>
<name>A0A841T702_9BACL</name>
<sequence length="146" mass="15063">MNRFGKQTACTVAVLSLLLMGTACSNNNEPAAVSPSASAPAASSASASQDANEASPSPSASASADAETEAEAVQEGTGTYNGQIDNHSIEIEFGGEPTAFQIDSSVSEQISDWDAGITVTFQYKESALEADGQELIQRTIVSIDKQ</sequence>